<proteinExistence type="predicted"/>
<protein>
    <recommendedName>
        <fullName evidence="2">histidine kinase</fullName>
        <ecNumber evidence="2">2.7.13.3</ecNumber>
    </recommendedName>
</protein>
<accession>J9FKG0</accession>
<keyword evidence="6" id="KW-0902">Two-component regulatory system</keyword>
<keyword evidence="5 8" id="KW-0418">Kinase</keyword>
<dbReference type="FunFam" id="3.30.565.10:FF:000006">
    <property type="entry name" value="Sensor histidine kinase WalK"/>
    <property type="match status" value="1"/>
</dbReference>
<dbReference type="GO" id="GO:0016036">
    <property type="term" value="P:cellular response to phosphate starvation"/>
    <property type="evidence" value="ECO:0007669"/>
    <property type="project" value="TreeGrafter"/>
</dbReference>
<dbReference type="InterPro" id="IPR003594">
    <property type="entry name" value="HATPase_dom"/>
</dbReference>
<dbReference type="InterPro" id="IPR036890">
    <property type="entry name" value="HATPase_C_sf"/>
</dbReference>
<dbReference type="PANTHER" id="PTHR45453:SF1">
    <property type="entry name" value="PHOSPHATE REGULON SENSOR PROTEIN PHOR"/>
    <property type="match status" value="1"/>
</dbReference>
<evidence type="ECO:0000256" key="5">
    <source>
        <dbReference type="ARBA" id="ARBA00022777"/>
    </source>
</evidence>
<gene>
    <name evidence="8" type="ORF">EVA_16975</name>
</gene>
<keyword evidence="4" id="KW-0808">Transferase</keyword>
<dbReference type="EC" id="2.7.13.3" evidence="2"/>
<dbReference type="GO" id="GO:0005886">
    <property type="term" value="C:plasma membrane"/>
    <property type="evidence" value="ECO:0007669"/>
    <property type="project" value="TreeGrafter"/>
</dbReference>
<dbReference type="AlphaFoldDB" id="J9FKG0"/>
<evidence type="ECO:0000256" key="6">
    <source>
        <dbReference type="ARBA" id="ARBA00023012"/>
    </source>
</evidence>
<reference evidence="8" key="1">
    <citation type="journal article" date="2012" name="PLoS ONE">
        <title>Gene sets for utilization of primary and secondary nutrition supplies in the distal gut of endangered iberian lynx.</title>
        <authorList>
            <person name="Alcaide M."/>
            <person name="Messina E."/>
            <person name="Richter M."/>
            <person name="Bargiela R."/>
            <person name="Peplies J."/>
            <person name="Huws S.A."/>
            <person name="Newbold C.J."/>
            <person name="Golyshin P.N."/>
            <person name="Simon M.A."/>
            <person name="Lopez G."/>
            <person name="Yakimov M.M."/>
            <person name="Ferrer M."/>
        </authorList>
    </citation>
    <scope>NUCLEOTIDE SEQUENCE</scope>
</reference>
<sequence>RAKTEEARNKCFDRLNQGVNRATRLVEQLLTLTRLDPDSTKQPYEIIQLDQLVKSVCEDMTPIAEQKNIRISVSTETTATAGMEDAIRLMITNLTDNAIRYTQNGGRIELKTFSKSNQAIISISDNGPGIPQKDRIRVFDRFYRSLGTKTAGTGLGLAIVKRIIDLHHGSIQISEGLNGQGTCFKITLPKSDIT</sequence>
<dbReference type="Gene3D" id="3.30.565.10">
    <property type="entry name" value="Histidine kinase-like ATPase, C-terminal domain"/>
    <property type="match status" value="1"/>
</dbReference>
<organism evidence="8">
    <name type="scientific">gut metagenome</name>
    <dbReference type="NCBI Taxonomy" id="749906"/>
    <lineage>
        <taxon>unclassified sequences</taxon>
        <taxon>metagenomes</taxon>
        <taxon>organismal metagenomes</taxon>
    </lineage>
</organism>
<dbReference type="SUPFAM" id="SSF55874">
    <property type="entry name" value="ATPase domain of HSP90 chaperone/DNA topoisomerase II/histidine kinase"/>
    <property type="match status" value="1"/>
</dbReference>
<keyword evidence="3" id="KW-0597">Phosphoprotein</keyword>
<name>J9FKG0_9ZZZZ</name>
<dbReference type="Pfam" id="PF02518">
    <property type="entry name" value="HATPase_c"/>
    <property type="match status" value="1"/>
</dbReference>
<dbReference type="SMART" id="SM00387">
    <property type="entry name" value="HATPase_c"/>
    <property type="match status" value="1"/>
</dbReference>
<dbReference type="PRINTS" id="PR00344">
    <property type="entry name" value="BCTRLSENSOR"/>
</dbReference>
<evidence type="ECO:0000313" key="8">
    <source>
        <dbReference type="EMBL" id="EJW94918.1"/>
    </source>
</evidence>
<dbReference type="EMBL" id="AMCI01006105">
    <property type="protein sequence ID" value="EJW94918.1"/>
    <property type="molecule type" value="Genomic_DNA"/>
</dbReference>
<dbReference type="CDD" id="cd00075">
    <property type="entry name" value="HATPase"/>
    <property type="match status" value="1"/>
</dbReference>
<evidence type="ECO:0000256" key="4">
    <source>
        <dbReference type="ARBA" id="ARBA00022679"/>
    </source>
</evidence>
<feature type="non-terminal residue" evidence="8">
    <location>
        <position position="1"/>
    </location>
</feature>
<dbReference type="GO" id="GO:0004721">
    <property type="term" value="F:phosphoprotein phosphatase activity"/>
    <property type="evidence" value="ECO:0007669"/>
    <property type="project" value="TreeGrafter"/>
</dbReference>
<evidence type="ECO:0000256" key="1">
    <source>
        <dbReference type="ARBA" id="ARBA00000085"/>
    </source>
</evidence>
<evidence type="ECO:0000256" key="2">
    <source>
        <dbReference type="ARBA" id="ARBA00012438"/>
    </source>
</evidence>
<evidence type="ECO:0000259" key="7">
    <source>
        <dbReference type="PROSITE" id="PS50109"/>
    </source>
</evidence>
<feature type="domain" description="Histidine kinase" evidence="7">
    <location>
        <begin position="1"/>
        <end position="192"/>
    </location>
</feature>
<dbReference type="InterPro" id="IPR005467">
    <property type="entry name" value="His_kinase_dom"/>
</dbReference>
<dbReference type="InterPro" id="IPR004358">
    <property type="entry name" value="Sig_transdc_His_kin-like_C"/>
</dbReference>
<comment type="catalytic activity">
    <reaction evidence="1">
        <text>ATP + protein L-histidine = ADP + protein N-phospho-L-histidine.</text>
        <dbReference type="EC" id="2.7.13.3"/>
    </reaction>
</comment>
<comment type="caution">
    <text evidence="8">The sequence shown here is derived from an EMBL/GenBank/DDBJ whole genome shotgun (WGS) entry which is preliminary data.</text>
</comment>
<dbReference type="PANTHER" id="PTHR45453">
    <property type="entry name" value="PHOSPHATE REGULON SENSOR PROTEIN PHOR"/>
    <property type="match status" value="1"/>
</dbReference>
<dbReference type="PROSITE" id="PS50109">
    <property type="entry name" value="HIS_KIN"/>
    <property type="match status" value="1"/>
</dbReference>
<dbReference type="InterPro" id="IPR050351">
    <property type="entry name" value="BphY/WalK/GraS-like"/>
</dbReference>
<evidence type="ECO:0000256" key="3">
    <source>
        <dbReference type="ARBA" id="ARBA00022553"/>
    </source>
</evidence>
<dbReference type="GO" id="GO:0000155">
    <property type="term" value="F:phosphorelay sensor kinase activity"/>
    <property type="evidence" value="ECO:0007669"/>
    <property type="project" value="TreeGrafter"/>
</dbReference>